<accession>A0A4Z0V500</accession>
<keyword evidence="1" id="KW-0732">Signal</keyword>
<protein>
    <submittedName>
        <fullName evidence="2">Uncharacterized protein</fullName>
    </submittedName>
</protein>
<comment type="caution">
    <text evidence="2">The sequence shown here is derived from an EMBL/GenBank/DDBJ whole genome shotgun (WGS) entry which is preliminary data.</text>
</comment>
<proteinExistence type="predicted"/>
<dbReference type="RefSeq" id="WP_135471312.1">
    <property type="nucleotide sequence ID" value="NZ_CASJDB010000097.1"/>
</dbReference>
<dbReference type="EMBL" id="SJSA01000001">
    <property type="protein sequence ID" value="TGG40299.1"/>
    <property type="molecule type" value="Genomic_DNA"/>
</dbReference>
<dbReference type="AlphaFoldDB" id="A0A4Z0V500"/>
<evidence type="ECO:0000313" key="2">
    <source>
        <dbReference type="EMBL" id="TGG40299.1"/>
    </source>
</evidence>
<gene>
    <name evidence="2" type="ORF">EZ315_06180</name>
</gene>
<name>A0A4Z0V500_9BACT</name>
<dbReference type="GeneID" id="82149375"/>
<feature type="chain" id="PRO_5021490851" evidence="1">
    <location>
        <begin position="20"/>
        <end position="160"/>
    </location>
</feature>
<dbReference type="Proteomes" id="UP000297635">
    <property type="component" value="Unassembled WGS sequence"/>
</dbReference>
<evidence type="ECO:0000256" key="1">
    <source>
        <dbReference type="SAM" id="SignalP"/>
    </source>
</evidence>
<keyword evidence="3" id="KW-1185">Reference proteome</keyword>
<organism evidence="2 3">
    <name type="scientific">Duncaniella freteri</name>
    <dbReference type="NCBI Taxonomy" id="2530391"/>
    <lineage>
        <taxon>Bacteria</taxon>
        <taxon>Pseudomonadati</taxon>
        <taxon>Bacteroidota</taxon>
        <taxon>Bacteroidia</taxon>
        <taxon>Bacteroidales</taxon>
        <taxon>Muribaculaceae</taxon>
        <taxon>Duncaniella</taxon>
    </lineage>
</organism>
<reference evidence="2 3" key="1">
    <citation type="submission" date="2019-02" db="EMBL/GenBank/DDBJ databases">
        <title>Isolation and identification of novel species under the genus Muribaculum.</title>
        <authorList>
            <person name="Miyake S."/>
            <person name="Ding Y."/>
            <person name="Low A."/>
            <person name="Soh M."/>
            <person name="Seedorf H."/>
        </authorList>
    </citation>
    <scope>NUCLEOTIDE SEQUENCE [LARGE SCALE GENOMIC DNA]</scope>
    <source>
        <strain evidence="2 3">TLL-A3</strain>
    </source>
</reference>
<evidence type="ECO:0000313" key="3">
    <source>
        <dbReference type="Proteomes" id="UP000297635"/>
    </source>
</evidence>
<feature type="signal peptide" evidence="1">
    <location>
        <begin position="1"/>
        <end position="19"/>
    </location>
</feature>
<sequence length="160" mass="18075">MKKSIVLILLLSSSIPLLKANNEPEPPPVDQREIIMMCGIEAPLGETSCEWSFPAKKFAWIKTTTTCYYDIIVELTCHNPIEDGHRKTHLAVAKPLSYYYAIRGGWGLPYVWVDEYINPNMKFKYWTFSASFTRHPSGSECVYFLSCSGNPTGGGVWVSQ</sequence>